<dbReference type="PANTHER" id="PTHR33112:SF16">
    <property type="entry name" value="HETEROKARYON INCOMPATIBILITY DOMAIN-CONTAINING PROTEIN"/>
    <property type="match status" value="1"/>
</dbReference>
<accession>A0AAN7AW19</accession>
<evidence type="ECO:0000313" key="3">
    <source>
        <dbReference type="Proteomes" id="UP001303160"/>
    </source>
</evidence>
<feature type="domain" description="Heterokaryon incompatibility" evidence="1">
    <location>
        <begin position="288"/>
        <end position="445"/>
    </location>
</feature>
<dbReference type="PANTHER" id="PTHR33112">
    <property type="entry name" value="DOMAIN PROTEIN, PUTATIVE-RELATED"/>
    <property type="match status" value="1"/>
</dbReference>
<organism evidence="2 3">
    <name type="scientific">Triangularia verruculosa</name>
    <dbReference type="NCBI Taxonomy" id="2587418"/>
    <lineage>
        <taxon>Eukaryota</taxon>
        <taxon>Fungi</taxon>
        <taxon>Dikarya</taxon>
        <taxon>Ascomycota</taxon>
        <taxon>Pezizomycotina</taxon>
        <taxon>Sordariomycetes</taxon>
        <taxon>Sordariomycetidae</taxon>
        <taxon>Sordariales</taxon>
        <taxon>Podosporaceae</taxon>
        <taxon>Triangularia</taxon>
    </lineage>
</organism>
<keyword evidence="3" id="KW-1185">Reference proteome</keyword>
<reference evidence="2" key="1">
    <citation type="journal article" date="2023" name="Mol. Phylogenet. Evol.">
        <title>Genome-scale phylogeny and comparative genomics of the fungal order Sordariales.</title>
        <authorList>
            <person name="Hensen N."/>
            <person name="Bonometti L."/>
            <person name="Westerberg I."/>
            <person name="Brannstrom I.O."/>
            <person name="Guillou S."/>
            <person name="Cros-Aarteil S."/>
            <person name="Calhoun S."/>
            <person name="Haridas S."/>
            <person name="Kuo A."/>
            <person name="Mondo S."/>
            <person name="Pangilinan J."/>
            <person name="Riley R."/>
            <person name="LaButti K."/>
            <person name="Andreopoulos B."/>
            <person name="Lipzen A."/>
            <person name="Chen C."/>
            <person name="Yan M."/>
            <person name="Daum C."/>
            <person name="Ng V."/>
            <person name="Clum A."/>
            <person name="Steindorff A."/>
            <person name="Ohm R.A."/>
            <person name="Martin F."/>
            <person name="Silar P."/>
            <person name="Natvig D.O."/>
            <person name="Lalanne C."/>
            <person name="Gautier V."/>
            <person name="Ament-Velasquez S.L."/>
            <person name="Kruys A."/>
            <person name="Hutchinson M.I."/>
            <person name="Powell A.J."/>
            <person name="Barry K."/>
            <person name="Miller A.N."/>
            <person name="Grigoriev I.V."/>
            <person name="Debuchy R."/>
            <person name="Gladieux P."/>
            <person name="Hiltunen Thoren M."/>
            <person name="Johannesson H."/>
        </authorList>
    </citation>
    <scope>NUCLEOTIDE SEQUENCE</scope>
    <source>
        <strain evidence="2">CBS 315.58</strain>
    </source>
</reference>
<evidence type="ECO:0000313" key="2">
    <source>
        <dbReference type="EMBL" id="KAK4203361.1"/>
    </source>
</evidence>
<dbReference type="InterPro" id="IPR010730">
    <property type="entry name" value="HET"/>
</dbReference>
<protein>
    <submittedName>
        <fullName evidence="2">Heterokaryon incompatibility protein-domain-containing protein</fullName>
    </submittedName>
</protein>
<dbReference type="EMBL" id="MU863889">
    <property type="protein sequence ID" value="KAK4203361.1"/>
    <property type="molecule type" value="Genomic_DNA"/>
</dbReference>
<evidence type="ECO:0000259" key="1">
    <source>
        <dbReference type="Pfam" id="PF06985"/>
    </source>
</evidence>
<dbReference type="Proteomes" id="UP001303160">
    <property type="component" value="Unassembled WGS sequence"/>
</dbReference>
<proteinExistence type="predicted"/>
<comment type="caution">
    <text evidence="2">The sequence shown here is derived from an EMBL/GenBank/DDBJ whole genome shotgun (WGS) entry which is preliminary data.</text>
</comment>
<gene>
    <name evidence="2" type="ORF">QBC40DRAFT_219225</name>
</gene>
<name>A0AAN7AW19_9PEZI</name>
<dbReference type="Pfam" id="PF06985">
    <property type="entry name" value="HET"/>
    <property type="match status" value="1"/>
</dbReference>
<sequence length="775" mass="86652">MDGVSPSTFENPHRCDHCAGVHLELSTIQPTLLCYWCHYRGPLEVSENGEPRCVACKVRFEVANGTDYEYSAKLPYTFTQVAEAAKDGCELYRWIHRLTSPDGEVDFHPAPFWYQTKDRDENRDWDGRNILKDDEGKYRIELRGQNKSAPEGLTLKMEVHDKTTGTILIPSSHMRELDVWAAEDDPASKYTSLRPYVQDVMSEKSMNFARSCFQTCMESHPWCRTDQVIHLTVDRVAETVLEREEVACTDIPTRLIDLGTPAHPHLKLVEPHADGQQHLLKQISQSGFMALSYCWGGDQKAKLTTSNHTSYTRSIPLPSLDRTLQDAIHVARAIGFQHLWIDSLCILQDDDLDNHRITNPDKAYEITRMASYYGRATLTLLAASSPSASTGFLSPRPPAPLSIGPILLPLRSPQTNTPLGNLLLAEELPFPPPEPITTRGWTLQESLLSRRILIFSTRQLYYSCVNSFAGCGGTHPSLTPRVIPGRSSLVDGIYPVGSLSDSSTILQWQVVVTEYTKRHLGSPSDKLWAVSALASQIVKVARHRGEKLVYVAGLMVDPDDSSTWLTQLTWKPARPANQPRPRGRYRAPSWSWACLDSEVESGWGGQKEHAAVVEEYHVELAVPGAEYGAIKPGAWIRLTASVMPITDALQYGFVIWHPTSLWLKSGALVEYEGEWTGKGSGPIWLLRFTEDSPEDKEVILTAMREKEEAGGMLLLALITSASGILLERGAGDDWRQCRRRGSFEILRTDYSAEKTKAGRSPGFESIAPRETLKII</sequence>
<reference evidence="2" key="2">
    <citation type="submission" date="2023-05" db="EMBL/GenBank/DDBJ databases">
        <authorList>
            <consortium name="Lawrence Berkeley National Laboratory"/>
            <person name="Steindorff A."/>
            <person name="Hensen N."/>
            <person name="Bonometti L."/>
            <person name="Westerberg I."/>
            <person name="Brannstrom I.O."/>
            <person name="Guillou S."/>
            <person name="Cros-Aarteil S."/>
            <person name="Calhoun S."/>
            <person name="Haridas S."/>
            <person name="Kuo A."/>
            <person name="Mondo S."/>
            <person name="Pangilinan J."/>
            <person name="Riley R."/>
            <person name="Labutti K."/>
            <person name="Andreopoulos B."/>
            <person name="Lipzen A."/>
            <person name="Chen C."/>
            <person name="Yanf M."/>
            <person name="Daum C."/>
            <person name="Ng V."/>
            <person name="Clum A."/>
            <person name="Ohm R."/>
            <person name="Martin F."/>
            <person name="Silar P."/>
            <person name="Natvig D."/>
            <person name="Lalanne C."/>
            <person name="Gautier V."/>
            <person name="Ament-Velasquez S.L."/>
            <person name="Kruys A."/>
            <person name="Hutchinson M.I."/>
            <person name="Powell A.J."/>
            <person name="Barry K."/>
            <person name="Miller A.N."/>
            <person name="Grigoriev I.V."/>
            <person name="Debuchy R."/>
            <person name="Gladieux P."/>
            <person name="Thoren M.H."/>
            <person name="Johannesson H."/>
        </authorList>
    </citation>
    <scope>NUCLEOTIDE SEQUENCE</scope>
    <source>
        <strain evidence="2">CBS 315.58</strain>
    </source>
</reference>
<dbReference type="AlphaFoldDB" id="A0AAN7AW19"/>